<evidence type="ECO:0000313" key="4">
    <source>
        <dbReference type="Proteomes" id="UP000294847"/>
    </source>
</evidence>
<dbReference type="AlphaFoldDB" id="A0A4P7N539"/>
<dbReference type="CDD" id="cd09276">
    <property type="entry name" value="Rnase_HI_RT_non_LTR"/>
    <property type="match status" value="1"/>
</dbReference>
<accession>A0A4P7N539</accession>
<dbReference type="SUPFAM" id="SSF53098">
    <property type="entry name" value="Ribonuclease H-like"/>
    <property type="match status" value="1"/>
</dbReference>
<organism evidence="3 4">
    <name type="scientific">Pyricularia oryzae</name>
    <name type="common">Rice blast fungus</name>
    <name type="synonym">Magnaporthe oryzae</name>
    <dbReference type="NCBI Taxonomy" id="318829"/>
    <lineage>
        <taxon>Eukaryota</taxon>
        <taxon>Fungi</taxon>
        <taxon>Dikarya</taxon>
        <taxon>Ascomycota</taxon>
        <taxon>Pezizomycotina</taxon>
        <taxon>Sordariomycetes</taxon>
        <taxon>Sordariomycetidae</taxon>
        <taxon>Magnaporthales</taxon>
        <taxon>Pyriculariaceae</taxon>
        <taxon>Pyricularia</taxon>
    </lineage>
</organism>
<evidence type="ECO:0000256" key="1">
    <source>
        <dbReference type="SAM" id="MobiDB-lite"/>
    </source>
</evidence>
<dbReference type="EMBL" id="CP034205">
    <property type="protein sequence ID" value="QBZ57637.1"/>
    <property type="molecule type" value="Genomic_DNA"/>
</dbReference>
<dbReference type="InterPro" id="IPR012337">
    <property type="entry name" value="RNaseH-like_sf"/>
</dbReference>
<evidence type="ECO:0000313" key="3">
    <source>
        <dbReference type="EMBL" id="QBZ57637.1"/>
    </source>
</evidence>
<dbReference type="Gene3D" id="3.30.420.10">
    <property type="entry name" value="Ribonuclease H-like superfamily/Ribonuclease H"/>
    <property type="match status" value="1"/>
</dbReference>
<gene>
    <name evidence="3" type="ORF">PoMZ_02570</name>
</gene>
<feature type="domain" description="RNase H type-1" evidence="2">
    <location>
        <begin position="130"/>
        <end position="269"/>
    </location>
</feature>
<protein>
    <recommendedName>
        <fullName evidence="2">RNase H type-1 domain-containing protein</fullName>
    </recommendedName>
</protein>
<dbReference type="PROSITE" id="PS50879">
    <property type="entry name" value="RNASE_H_1"/>
    <property type="match status" value="1"/>
</dbReference>
<evidence type="ECO:0000259" key="2">
    <source>
        <dbReference type="PROSITE" id="PS50879"/>
    </source>
</evidence>
<sequence>MRGFLGHLRSRAARAILPAYKTTPSSTVFRDAGLPSARVALAHTRLKYGARLRFVDKGHPFVNRLRKTSPARNPGQSATTLQTAAQLLPWIRKLELRAPRNAPDSRNDPTGGVPKKETARRFMEWLDMVSPENIVIYTDGLEKHENNRVQIGYGWAAFRAGLEFAAGSAFITPESHVFDAEAIGALKGLQAATRAQPGARIWICVDSTSVIWGFKGDAPRLSQWAFLEFHNLVDLFRKQGTEVRVRWCPGHQGIPGNDRANALAKAGSAGPPDPDPRV</sequence>
<reference evidence="3 4" key="1">
    <citation type="journal article" date="2019" name="Mol. Biol. Evol.">
        <title>Blast fungal genomes show frequent chromosomal changes, gene gains and losses, and effector gene turnover.</title>
        <authorList>
            <person name="Gomez Luciano L.B."/>
            <person name="Jason Tsai I."/>
            <person name="Chuma I."/>
            <person name="Tosa Y."/>
            <person name="Chen Y.H."/>
            <person name="Li J.Y."/>
            <person name="Li M.Y."/>
            <person name="Jade Lu M.Y."/>
            <person name="Nakayashiki H."/>
            <person name="Li W.H."/>
        </authorList>
    </citation>
    <scope>NUCLEOTIDE SEQUENCE [LARGE SCALE GENOMIC DNA]</scope>
    <source>
        <strain evidence="3">MZ5-1-6</strain>
    </source>
</reference>
<dbReference type="InterPro" id="IPR002156">
    <property type="entry name" value="RNaseH_domain"/>
</dbReference>
<dbReference type="Proteomes" id="UP000294847">
    <property type="component" value="Chromosome 2"/>
</dbReference>
<dbReference type="Pfam" id="PF00075">
    <property type="entry name" value="RNase_H"/>
    <property type="match status" value="1"/>
</dbReference>
<proteinExistence type="predicted"/>
<dbReference type="GO" id="GO:0004523">
    <property type="term" value="F:RNA-DNA hybrid ribonuclease activity"/>
    <property type="evidence" value="ECO:0007669"/>
    <property type="project" value="InterPro"/>
</dbReference>
<name>A0A4P7N539_PYROR</name>
<feature type="region of interest" description="Disordered" evidence="1">
    <location>
        <begin position="256"/>
        <end position="278"/>
    </location>
</feature>
<dbReference type="GO" id="GO:0003676">
    <property type="term" value="F:nucleic acid binding"/>
    <property type="evidence" value="ECO:0007669"/>
    <property type="project" value="InterPro"/>
</dbReference>
<dbReference type="InterPro" id="IPR036397">
    <property type="entry name" value="RNaseH_sf"/>
</dbReference>